<dbReference type="Gene3D" id="2.40.30.10">
    <property type="entry name" value="Translation factors"/>
    <property type="match status" value="1"/>
</dbReference>
<dbReference type="InterPro" id="IPR039261">
    <property type="entry name" value="FNR_nucleotide-bd"/>
</dbReference>
<evidence type="ECO:0000256" key="9">
    <source>
        <dbReference type="ARBA" id="ARBA00023002"/>
    </source>
</evidence>
<feature type="transmembrane region" description="Helical" evidence="13">
    <location>
        <begin position="108"/>
        <end position="129"/>
    </location>
</feature>
<dbReference type="InterPro" id="IPR050415">
    <property type="entry name" value="MRET"/>
</dbReference>
<evidence type="ECO:0000256" key="13">
    <source>
        <dbReference type="SAM" id="Phobius"/>
    </source>
</evidence>
<evidence type="ECO:0000256" key="4">
    <source>
        <dbReference type="ARBA" id="ARBA00022692"/>
    </source>
</evidence>
<comment type="subcellular location">
    <subcellularLocation>
        <location evidence="2">Membrane</location>
        <topology evidence="2">Multi-pass membrane protein</topology>
    </subcellularLocation>
</comment>
<keyword evidence="5" id="KW-0001">2Fe-2S</keyword>
<dbReference type="Gene3D" id="3.40.50.80">
    <property type="entry name" value="Nucleotide-binding domain of ferredoxin-NADP reductase (FNR) module"/>
    <property type="match status" value="1"/>
</dbReference>
<name>A0A1H1LAP8_9ACTN</name>
<evidence type="ECO:0000256" key="3">
    <source>
        <dbReference type="ARBA" id="ARBA00022630"/>
    </source>
</evidence>
<dbReference type="GO" id="GO:0051537">
    <property type="term" value="F:2 iron, 2 sulfur cluster binding"/>
    <property type="evidence" value="ECO:0007669"/>
    <property type="project" value="UniProtKB-KW"/>
</dbReference>
<keyword evidence="10" id="KW-0408">Iron</keyword>
<gene>
    <name evidence="15" type="ORF">SAMN04488543_0157</name>
</gene>
<feature type="domain" description="FAD-binding FR-type" evidence="14">
    <location>
        <begin position="238"/>
        <end position="338"/>
    </location>
</feature>
<keyword evidence="7" id="KW-0274">FAD</keyword>
<feature type="transmembrane region" description="Helical" evidence="13">
    <location>
        <begin position="29"/>
        <end position="49"/>
    </location>
</feature>
<keyword evidence="12 13" id="KW-0472">Membrane</keyword>
<accession>A0A1H1LAP8</accession>
<dbReference type="PROSITE" id="PS51384">
    <property type="entry name" value="FAD_FR"/>
    <property type="match status" value="1"/>
</dbReference>
<dbReference type="GO" id="GO:0050660">
    <property type="term" value="F:flavin adenine dinucleotide binding"/>
    <property type="evidence" value="ECO:0007669"/>
    <property type="project" value="TreeGrafter"/>
</dbReference>
<dbReference type="SUPFAM" id="SSF52343">
    <property type="entry name" value="Ferredoxin reductase-like, C-terminal NADP-linked domain"/>
    <property type="match status" value="1"/>
</dbReference>
<dbReference type="STRING" id="546871.SAMN04488543_0157"/>
<evidence type="ECO:0000256" key="2">
    <source>
        <dbReference type="ARBA" id="ARBA00004141"/>
    </source>
</evidence>
<dbReference type="InterPro" id="IPR017927">
    <property type="entry name" value="FAD-bd_FR_type"/>
</dbReference>
<comment type="cofactor">
    <cofactor evidence="1">
        <name>FAD</name>
        <dbReference type="ChEBI" id="CHEBI:57692"/>
    </cofactor>
</comment>
<keyword evidence="3" id="KW-0285">Flavoprotein</keyword>
<dbReference type="SUPFAM" id="SSF63380">
    <property type="entry name" value="Riboflavin synthase domain-like"/>
    <property type="match status" value="1"/>
</dbReference>
<organism evidence="15 16">
    <name type="scientific">Friedmanniella luteola</name>
    <dbReference type="NCBI Taxonomy" id="546871"/>
    <lineage>
        <taxon>Bacteria</taxon>
        <taxon>Bacillati</taxon>
        <taxon>Actinomycetota</taxon>
        <taxon>Actinomycetes</taxon>
        <taxon>Propionibacteriales</taxon>
        <taxon>Nocardioidaceae</taxon>
        <taxon>Friedmanniella</taxon>
    </lineage>
</organism>
<keyword evidence="9" id="KW-0560">Oxidoreductase</keyword>
<dbReference type="PANTHER" id="PTHR47354:SF8">
    <property type="entry name" value="1,2-PHENYLACETYL-COA EPOXIDASE, SUBUNIT E"/>
    <property type="match status" value="1"/>
</dbReference>
<evidence type="ECO:0000259" key="14">
    <source>
        <dbReference type="PROSITE" id="PS51384"/>
    </source>
</evidence>
<evidence type="ECO:0000256" key="7">
    <source>
        <dbReference type="ARBA" id="ARBA00022827"/>
    </source>
</evidence>
<dbReference type="Proteomes" id="UP000199092">
    <property type="component" value="Chromosome I"/>
</dbReference>
<evidence type="ECO:0000256" key="6">
    <source>
        <dbReference type="ARBA" id="ARBA00022723"/>
    </source>
</evidence>
<dbReference type="InterPro" id="IPR013130">
    <property type="entry name" value="Fe3_Rdtase_TM_dom"/>
</dbReference>
<dbReference type="Pfam" id="PF01794">
    <property type="entry name" value="Ferric_reduct"/>
    <property type="match status" value="1"/>
</dbReference>
<proteinExistence type="predicted"/>
<feature type="transmembrane region" description="Helical" evidence="13">
    <location>
        <begin position="149"/>
        <end position="168"/>
    </location>
</feature>
<evidence type="ECO:0000256" key="10">
    <source>
        <dbReference type="ARBA" id="ARBA00023004"/>
    </source>
</evidence>
<keyword evidence="11" id="KW-0411">Iron-sulfur</keyword>
<evidence type="ECO:0000313" key="15">
    <source>
        <dbReference type="EMBL" id="SDR71105.1"/>
    </source>
</evidence>
<dbReference type="RefSeq" id="WP_091408783.1">
    <property type="nucleotide sequence ID" value="NZ_LT629749.1"/>
</dbReference>
<keyword evidence="6" id="KW-0479">Metal-binding</keyword>
<evidence type="ECO:0000256" key="5">
    <source>
        <dbReference type="ARBA" id="ARBA00022714"/>
    </source>
</evidence>
<dbReference type="PANTHER" id="PTHR47354">
    <property type="entry name" value="NADH OXIDOREDUCTASE HCR"/>
    <property type="match status" value="1"/>
</dbReference>
<protein>
    <submittedName>
        <fullName evidence="15">Predicted ferric reductase</fullName>
    </submittedName>
</protein>
<dbReference type="EMBL" id="LT629749">
    <property type="protein sequence ID" value="SDR71105.1"/>
    <property type="molecule type" value="Genomic_DNA"/>
</dbReference>
<dbReference type="GO" id="GO:0016020">
    <property type="term" value="C:membrane"/>
    <property type="evidence" value="ECO:0007669"/>
    <property type="project" value="UniProtKB-SubCell"/>
</dbReference>
<dbReference type="InterPro" id="IPR017938">
    <property type="entry name" value="Riboflavin_synthase-like_b-brl"/>
</dbReference>
<keyword evidence="8 13" id="KW-1133">Transmembrane helix</keyword>
<dbReference type="OrthoDB" id="9801223at2"/>
<evidence type="ECO:0000256" key="11">
    <source>
        <dbReference type="ARBA" id="ARBA00023014"/>
    </source>
</evidence>
<feature type="transmembrane region" description="Helical" evidence="13">
    <location>
        <begin position="213"/>
        <end position="233"/>
    </location>
</feature>
<keyword evidence="4 13" id="KW-0812">Transmembrane</keyword>
<evidence type="ECO:0000256" key="1">
    <source>
        <dbReference type="ARBA" id="ARBA00001974"/>
    </source>
</evidence>
<keyword evidence="16" id="KW-1185">Reference proteome</keyword>
<dbReference type="AlphaFoldDB" id="A0A1H1LAP8"/>
<dbReference type="GO" id="GO:0046872">
    <property type="term" value="F:metal ion binding"/>
    <property type="evidence" value="ECO:0007669"/>
    <property type="project" value="UniProtKB-KW"/>
</dbReference>
<feature type="transmembrane region" description="Helical" evidence="13">
    <location>
        <begin position="180"/>
        <end position="201"/>
    </location>
</feature>
<reference evidence="15 16" key="1">
    <citation type="submission" date="2016-10" db="EMBL/GenBank/DDBJ databases">
        <authorList>
            <person name="de Groot N.N."/>
        </authorList>
    </citation>
    <scope>NUCLEOTIDE SEQUENCE [LARGE SCALE GENOMIC DNA]</scope>
    <source>
        <strain evidence="15 16">DSM 21741</strain>
    </source>
</reference>
<dbReference type="GO" id="GO:0016491">
    <property type="term" value="F:oxidoreductase activity"/>
    <property type="evidence" value="ECO:0007669"/>
    <property type="project" value="UniProtKB-KW"/>
</dbReference>
<evidence type="ECO:0000256" key="12">
    <source>
        <dbReference type="ARBA" id="ARBA00023136"/>
    </source>
</evidence>
<evidence type="ECO:0000313" key="16">
    <source>
        <dbReference type="Proteomes" id="UP000199092"/>
    </source>
</evidence>
<evidence type="ECO:0000256" key="8">
    <source>
        <dbReference type="ARBA" id="ARBA00022989"/>
    </source>
</evidence>
<sequence length="469" mass="51006">MTAVLAAPPAVPMHTRDTRLDAEARGDSAVRLVFSVALWAGLLLVTYWWDRDGGVTDLTGWESGLTSVGRLTGLWSSDLLLVQVLLMSRLPPLENAFGRDRLARIHRVIGFLSFDLMIAHIVLIIGGYASGRWTAVPGTTWDLLTNYGGVLLSAAGTVCLVVVVVTSIKAARRKLRYESWHLIHLYAYLGVGLALPHQLWTGQEFLSSLGRTAYWWTLWGAAAGAVLVWRLGLPLMRSLRFELRVARVVRESSDVVSVHLTGRRLDRLPVRAGQFLTVRFLTSPGWTRGNPFSLSAAPDGRSLRITAKALGEGSARLAHLQPGTRVLFEGPYGRLSSRTRTQRKVLLAGAGVGITPLRGLAEGLDYAPGEAVLLHRYTGQPLFAPELSALAHERGLQVLALPGPRAAPGSVLGPTAGRDELRALQSWIPDLAERDVFLCGPTAWTEGVERLVLAAGVPADRIHTESFGW</sequence>